<reference evidence="3 4" key="1">
    <citation type="journal article" date="2019" name="Nat. Med.">
        <title>A library of human gut bacterial isolates paired with longitudinal multiomics data enables mechanistic microbiome research.</title>
        <authorList>
            <person name="Poyet M."/>
            <person name="Groussin M."/>
            <person name="Gibbons S.M."/>
            <person name="Avila-Pacheco J."/>
            <person name="Jiang X."/>
            <person name="Kearney S.M."/>
            <person name="Perrotta A.R."/>
            <person name="Berdy B."/>
            <person name="Zhao S."/>
            <person name="Lieberman T.D."/>
            <person name="Swanson P.K."/>
            <person name="Smith M."/>
            <person name="Roesemann S."/>
            <person name="Alexander J.E."/>
            <person name="Rich S.A."/>
            <person name="Livny J."/>
            <person name="Vlamakis H."/>
            <person name="Clish C."/>
            <person name="Bullock K."/>
            <person name="Deik A."/>
            <person name="Scott J."/>
            <person name="Pierce K.A."/>
            <person name="Xavier R.J."/>
            <person name="Alm E.J."/>
        </authorList>
    </citation>
    <scope>NUCLEOTIDE SEQUENCE [LARGE SCALE GENOMIC DNA]</scope>
    <source>
        <strain evidence="1 3">BIOML-A4</strain>
        <strain evidence="2 4">BIOML-A5</strain>
    </source>
</reference>
<dbReference type="EMBL" id="WKPI01000009">
    <property type="protein sequence ID" value="MSC32856.1"/>
    <property type="molecule type" value="Genomic_DNA"/>
</dbReference>
<evidence type="ECO:0000313" key="3">
    <source>
        <dbReference type="Proteomes" id="UP000433575"/>
    </source>
</evidence>
<name>A0A6N7S634_9FIRM</name>
<evidence type="ECO:0000313" key="2">
    <source>
        <dbReference type="EMBL" id="MSC32856.1"/>
    </source>
</evidence>
<evidence type="ECO:0000313" key="1">
    <source>
        <dbReference type="EMBL" id="MSA89142.1"/>
    </source>
</evidence>
<dbReference type="Proteomes" id="UP000433575">
    <property type="component" value="Unassembled WGS sequence"/>
</dbReference>
<sequence>MVIYYKLRLNIEKNLGMLIERRSGCKLLEAEACSDLVHMSIEIPRSIASLPTSASPHH</sequence>
<protein>
    <recommendedName>
        <fullName evidence="5">Transposase IS200-like domain-containing protein</fullName>
    </recommendedName>
</protein>
<proteinExistence type="predicted"/>
<gene>
    <name evidence="2" type="ORF">GKD88_06960</name>
    <name evidence="1" type="ORF">GKE08_07365</name>
</gene>
<evidence type="ECO:0008006" key="5">
    <source>
        <dbReference type="Google" id="ProtNLM"/>
    </source>
</evidence>
<dbReference type="RefSeq" id="WP_154238499.1">
    <property type="nucleotide sequence ID" value="NZ_CALJPI010000277.1"/>
</dbReference>
<dbReference type="EMBL" id="WKPJ01000008">
    <property type="protein sequence ID" value="MSA89142.1"/>
    <property type="molecule type" value="Genomic_DNA"/>
</dbReference>
<keyword evidence="4" id="KW-1185">Reference proteome</keyword>
<organism evidence="1 3">
    <name type="scientific">Holdemania massiliensis</name>
    <dbReference type="NCBI Taxonomy" id="1468449"/>
    <lineage>
        <taxon>Bacteria</taxon>
        <taxon>Bacillati</taxon>
        <taxon>Bacillota</taxon>
        <taxon>Erysipelotrichia</taxon>
        <taxon>Erysipelotrichales</taxon>
        <taxon>Erysipelotrichaceae</taxon>
        <taxon>Holdemania</taxon>
    </lineage>
</organism>
<dbReference type="Proteomes" id="UP000480929">
    <property type="component" value="Unassembled WGS sequence"/>
</dbReference>
<evidence type="ECO:0000313" key="4">
    <source>
        <dbReference type="Proteomes" id="UP000480929"/>
    </source>
</evidence>
<accession>A0A6N7S634</accession>
<comment type="caution">
    <text evidence="1">The sequence shown here is derived from an EMBL/GenBank/DDBJ whole genome shotgun (WGS) entry which is preliminary data.</text>
</comment>
<dbReference type="AlphaFoldDB" id="A0A6N7S634"/>